<comment type="caution">
    <text evidence="4">The sequence shown here is derived from an EMBL/GenBank/DDBJ whole genome shotgun (WGS) entry which is preliminary data.</text>
</comment>
<dbReference type="AlphaFoldDB" id="A0A818ZQV0"/>
<evidence type="ECO:0000256" key="1">
    <source>
        <dbReference type="SAM" id="Coils"/>
    </source>
</evidence>
<keyword evidence="1" id="KW-0175">Coiled coil</keyword>
<feature type="compositionally biased region" description="Basic and acidic residues" evidence="2">
    <location>
        <begin position="24"/>
        <end position="36"/>
    </location>
</feature>
<feature type="region of interest" description="Disordered" evidence="2">
    <location>
        <begin position="1"/>
        <end position="36"/>
    </location>
</feature>
<dbReference type="Proteomes" id="UP000663868">
    <property type="component" value="Unassembled WGS sequence"/>
</dbReference>
<dbReference type="EMBL" id="CAJNOE010000025">
    <property type="protein sequence ID" value="CAF0756584.1"/>
    <property type="molecule type" value="Genomic_DNA"/>
</dbReference>
<proteinExistence type="predicted"/>
<gene>
    <name evidence="3" type="ORF">IZO911_LOCUS4466</name>
    <name evidence="4" type="ORF">KXQ929_LOCUS15480</name>
</gene>
<evidence type="ECO:0000256" key="2">
    <source>
        <dbReference type="SAM" id="MobiDB-lite"/>
    </source>
</evidence>
<evidence type="ECO:0000313" key="4">
    <source>
        <dbReference type="EMBL" id="CAF3773036.1"/>
    </source>
</evidence>
<feature type="compositionally biased region" description="Polar residues" evidence="2">
    <location>
        <begin position="1"/>
        <end position="23"/>
    </location>
</feature>
<feature type="coiled-coil region" evidence="1">
    <location>
        <begin position="92"/>
        <end position="122"/>
    </location>
</feature>
<sequence>MSSQARYNANSLSMSYDETSFQQEQKKEGLRTKLREKLIPIGKRGQDLQNRKSSVPDITNLTPQSQELILRAVDSIKKEDSESIMSTLDESRDILRSSFEEFKREQEEYRKQLQEISKVKEAAMGRQKENSIPLSIFLKQKRNNEGLADLRPNSSMNVTYQAYFEALLTTNKNEQQHPTDKAAVVKYIRRRERRKRAEENKKNHQLTDDVLEKQTAEIIEKMDGIDIKLENERQRQNDILRARMNEKKLKSNNMLQANEILGQANEADLARQRIEQAQRDKIEARLSAVRNQPVHSPINMIHVQSNINENDDETLNDEQVQTNKKSLQLLHNNNGYEQARSTTPVYGDDDRNHKVPNIHI</sequence>
<protein>
    <submittedName>
        <fullName evidence="4">Uncharacterized protein</fullName>
    </submittedName>
</protein>
<reference evidence="4" key="1">
    <citation type="submission" date="2021-02" db="EMBL/GenBank/DDBJ databases">
        <authorList>
            <person name="Nowell W R."/>
        </authorList>
    </citation>
    <scope>NUCLEOTIDE SEQUENCE</scope>
</reference>
<dbReference type="Proteomes" id="UP000663860">
    <property type="component" value="Unassembled WGS sequence"/>
</dbReference>
<accession>A0A818ZQV0</accession>
<name>A0A818ZQV0_9BILA</name>
<feature type="coiled-coil region" evidence="1">
    <location>
        <begin position="260"/>
        <end position="287"/>
    </location>
</feature>
<dbReference type="EMBL" id="CAJOBB010000900">
    <property type="protein sequence ID" value="CAF3773036.1"/>
    <property type="molecule type" value="Genomic_DNA"/>
</dbReference>
<evidence type="ECO:0000313" key="3">
    <source>
        <dbReference type="EMBL" id="CAF0756584.1"/>
    </source>
</evidence>
<feature type="region of interest" description="Disordered" evidence="2">
    <location>
        <begin position="338"/>
        <end position="360"/>
    </location>
</feature>
<evidence type="ECO:0000313" key="5">
    <source>
        <dbReference type="Proteomes" id="UP000663868"/>
    </source>
</evidence>
<organism evidence="4 5">
    <name type="scientific">Adineta steineri</name>
    <dbReference type="NCBI Taxonomy" id="433720"/>
    <lineage>
        <taxon>Eukaryota</taxon>
        <taxon>Metazoa</taxon>
        <taxon>Spiralia</taxon>
        <taxon>Gnathifera</taxon>
        <taxon>Rotifera</taxon>
        <taxon>Eurotatoria</taxon>
        <taxon>Bdelloidea</taxon>
        <taxon>Adinetida</taxon>
        <taxon>Adinetidae</taxon>
        <taxon>Adineta</taxon>
    </lineage>
</organism>